<dbReference type="GO" id="GO:0061630">
    <property type="term" value="F:ubiquitin protein ligase activity"/>
    <property type="evidence" value="ECO:0007669"/>
    <property type="project" value="UniProtKB-EC"/>
</dbReference>
<feature type="coiled-coil region" evidence="7">
    <location>
        <begin position="247"/>
        <end position="337"/>
    </location>
</feature>
<dbReference type="Proteomes" id="UP001229421">
    <property type="component" value="Unassembled WGS sequence"/>
</dbReference>
<dbReference type="InterPro" id="IPR051348">
    <property type="entry name" value="U-box_ubiquitin_ligases"/>
</dbReference>
<feature type="domain" description="U-box" evidence="9">
    <location>
        <begin position="632"/>
        <end position="703"/>
    </location>
</feature>
<dbReference type="SMART" id="SM00504">
    <property type="entry name" value="Ubox"/>
    <property type="match status" value="1"/>
</dbReference>
<keyword evidence="6" id="KW-0833">Ubl conjugation pathway</keyword>
<evidence type="ECO:0000256" key="7">
    <source>
        <dbReference type="SAM" id="Coils"/>
    </source>
</evidence>
<evidence type="ECO:0000256" key="5">
    <source>
        <dbReference type="ARBA" id="ARBA00022679"/>
    </source>
</evidence>
<keyword evidence="7" id="KW-0175">Coiled coil</keyword>
<dbReference type="CDD" id="cd16655">
    <property type="entry name" value="RING-Ubox_WDSUB1-like"/>
    <property type="match status" value="1"/>
</dbReference>
<dbReference type="PANTHER" id="PTHR45647:SF22">
    <property type="entry name" value="U-BOX DOMAIN-CONTAINING PROTEIN 32"/>
    <property type="match status" value="1"/>
</dbReference>
<comment type="caution">
    <text evidence="10">The sequence shown here is derived from an EMBL/GenBank/DDBJ whole genome shotgun (WGS) entry which is preliminary data.</text>
</comment>
<keyword evidence="5" id="KW-0808">Transferase</keyword>
<dbReference type="GO" id="GO:0016567">
    <property type="term" value="P:protein ubiquitination"/>
    <property type="evidence" value="ECO:0007669"/>
    <property type="project" value="InterPro"/>
</dbReference>
<keyword evidence="11" id="KW-1185">Reference proteome</keyword>
<evidence type="ECO:0000259" key="9">
    <source>
        <dbReference type="PROSITE" id="PS51698"/>
    </source>
</evidence>
<gene>
    <name evidence="10" type="ORF">QVD17_08294</name>
</gene>
<dbReference type="Gene3D" id="3.30.40.10">
    <property type="entry name" value="Zinc/RING finger domain, C3HC4 (zinc finger)"/>
    <property type="match status" value="1"/>
</dbReference>
<evidence type="ECO:0000256" key="1">
    <source>
        <dbReference type="ARBA" id="ARBA00000900"/>
    </source>
</evidence>
<sequence length="703" mass="79533">MGSEVDVIDEEFNDVNNTVFVAVGRNVKESKSLILWTVQNFSDMKICILHVKQHAQLITLLDDNFSVSKVLNEYSLTLSQAGVHSGKVCIEANNVETGIVQTIRLHGIQWLVMGAASEKLYSKDMSELKSKKAMYVCQQAPTSCQIWFACKGHLIYTRRNGLNFPPPLESQDSLVQSLSAMFLEGPQRLSSSDLKDRVGYATKDAEKSKQKAFEESIQRWKAEEDANEALSKSEASEKSLMEEIEKIKEIEVTLTTKTQELKSMKNQRDQFIKELQMVKDQKPGLVDRISRARDTEKELEEKIIQAVNLLITFKERRDNLQDRLDSARRQINRLAKHVYEENTNLSHAEFCKPSFLEIVEATQDFNQSLKIGEGKRGSVYKGILRHFRVAIKMLPSLGSQGDAEFEHEAEILSRIRHPNLVTLVGVCPETRSLIYEYLENGSLEDQLTSLQWHIRIRICSEICSALIFLHGSKPQVIHGNLKLTNILLDSNQVSKLSDLGINRLIPDISYNNEPEVSVYMDPEILESGKISVSSDVYSFGVILLRILTGRPALTVINDTKCALENGSFGTVLDLTGGDWPIEHTKELAHLGLRCCEKNPMNRPDFVDDILTKLETMRILATVSTAESEKHKRIPSYFVCPIFQEVMEDPYIAADGFTYEADAIKGWLNSGHKTSPMTNLKLDHCDLLPNHALSYAIQEWQQHS</sequence>
<dbReference type="PROSITE" id="PS51698">
    <property type="entry name" value="U_BOX"/>
    <property type="match status" value="1"/>
</dbReference>
<proteinExistence type="predicted"/>
<reference evidence="10" key="1">
    <citation type="journal article" date="2023" name="bioRxiv">
        <title>Improved chromosome-level genome assembly for marigold (Tagetes erecta).</title>
        <authorList>
            <person name="Jiang F."/>
            <person name="Yuan L."/>
            <person name="Wang S."/>
            <person name="Wang H."/>
            <person name="Xu D."/>
            <person name="Wang A."/>
            <person name="Fan W."/>
        </authorList>
    </citation>
    <scope>NUCLEOTIDE SEQUENCE</scope>
    <source>
        <strain evidence="10">WSJ</strain>
        <tissue evidence="10">Leaf</tissue>
    </source>
</reference>
<dbReference type="PROSITE" id="PS50011">
    <property type="entry name" value="PROTEIN_KINASE_DOM"/>
    <property type="match status" value="1"/>
</dbReference>
<comment type="pathway">
    <text evidence="3">Protein modification; protein ubiquitination.</text>
</comment>
<dbReference type="GO" id="GO:0005524">
    <property type="term" value="F:ATP binding"/>
    <property type="evidence" value="ECO:0007669"/>
    <property type="project" value="InterPro"/>
</dbReference>
<dbReference type="InterPro" id="IPR011009">
    <property type="entry name" value="Kinase-like_dom_sf"/>
</dbReference>
<evidence type="ECO:0000256" key="6">
    <source>
        <dbReference type="ARBA" id="ARBA00022786"/>
    </source>
</evidence>
<comment type="catalytic activity">
    <reaction evidence="1">
        <text>S-ubiquitinyl-[E2 ubiquitin-conjugating enzyme]-L-cysteine + [acceptor protein]-L-lysine = [E2 ubiquitin-conjugating enzyme]-L-cysteine + N(6)-ubiquitinyl-[acceptor protein]-L-lysine.</text>
        <dbReference type="EC" id="2.3.2.27"/>
    </reaction>
</comment>
<dbReference type="EMBL" id="JAUHHV010000002">
    <property type="protein sequence ID" value="KAK1431720.1"/>
    <property type="molecule type" value="Genomic_DNA"/>
</dbReference>
<feature type="domain" description="Protein kinase" evidence="8">
    <location>
        <begin position="365"/>
        <end position="616"/>
    </location>
</feature>
<evidence type="ECO:0000256" key="3">
    <source>
        <dbReference type="ARBA" id="ARBA00004906"/>
    </source>
</evidence>
<dbReference type="SUPFAM" id="SSF56112">
    <property type="entry name" value="Protein kinase-like (PK-like)"/>
    <property type="match status" value="1"/>
</dbReference>
<dbReference type="Pfam" id="PF04564">
    <property type="entry name" value="U-box"/>
    <property type="match status" value="1"/>
</dbReference>
<evidence type="ECO:0000259" key="8">
    <source>
        <dbReference type="PROSITE" id="PS50011"/>
    </source>
</evidence>
<dbReference type="Pfam" id="PF07714">
    <property type="entry name" value="PK_Tyr_Ser-Thr"/>
    <property type="match status" value="1"/>
</dbReference>
<dbReference type="InterPro" id="IPR000719">
    <property type="entry name" value="Prot_kinase_dom"/>
</dbReference>
<dbReference type="EC" id="2.3.2.27" evidence="4"/>
<evidence type="ECO:0000256" key="2">
    <source>
        <dbReference type="ARBA" id="ARBA00003861"/>
    </source>
</evidence>
<accession>A0AAD8KXW6</accession>
<protein>
    <recommendedName>
        <fullName evidence="4">RING-type E3 ubiquitin transferase</fullName>
        <ecNumber evidence="4">2.3.2.27</ecNumber>
    </recommendedName>
</protein>
<evidence type="ECO:0000256" key="4">
    <source>
        <dbReference type="ARBA" id="ARBA00012483"/>
    </source>
</evidence>
<organism evidence="10 11">
    <name type="scientific">Tagetes erecta</name>
    <name type="common">African marigold</name>
    <dbReference type="NCBI Taxonomy" id="13708"/>
    <lineage>
        <taxon>Eukaryota</taxon>
        <taxon>Viridiplantae</taxon>
        <taxon>Streptophyta</taxon>
        <taxon>Embryophyta</taxon>
        <taxon>Tracheophyta</taxon>
        <taxon>Spermatophyta</taxon>
        <taxon>Magnoliopsida</taxon>
        <taxon>eudicotyledons</taxon>
        <taxon>Gunneridae</taxon>
        <taxon>Pentapetalae</taxon>
        <taxon>asterids</taxon>
        <taxon>campanulids</taxon>
        <taxon>Asterales</taxon>
        <taxon>Asteraceae</taxon>
        <taxon>Asteroideae</taxon>
        <taxon>Heliantheae alliance</taxon>
        <taxon>Tageteae</taxon>
        <taxon>Tagetes</taxon>
    </lineage>
</organism>
<dbReference type="InterPro" id="IPR001245">
    <property type="entry name" value="Ser-Thr/Tyr_kinase_cat_dom"/>
</dbReference>
<dbReference type="InterPro" id="IPR003613">
    <property type="entry name" value="Ubox_domain"/>
</dbReference>
<dbReference type="AlphaFoldDB" id="A0AAD8KXW6"/>
<dbReference type="SUPFAM" id="SSF57850">
    <property type="entry name" value="RING/U-box"/>
    <property type="match status" value="1"/>
</dbReference>
<dbReference type="Gene3D" id="1.10.510.10">
    <property type="entry name" value="Transferase(Phosphotransferase) domain 1"/>
    <property type="match status" value="1"/>
</dbReference>
<comment type="function">
    <text evidence="2">Functions as an E3 ubiquitin ligase.</text>
</comment>
<dbReference type="Gene3D" id="3.30.200.20">
    <property type="entry name" value="Phosphorylase Kinase, domain 1"/>
    <property type="match status" value="1"/>
</dbReference>
<evidence type="ECO:0000313" key="11">
    <source>
        <dbReference type="Proteomes" id="UP001229421"/>
    </source>
</evidence>
<dbReference type="CDD" id="cd01989">
    <property type="entry name" value="USP_STK_Ubox_N"/>
    <property type="match status" value="1"/>
</dbReference>
<name>A0AAD8KXW6_TARER</name>
<dbReference type="GO" id="GO:0004672">
    <property type="term" value="F:protein kinase activity"/>
    <property type="evidence" value="ECO:0007669"/>
    <property type="project" value="InterPro"/>
</dbReference>
<dbReference type="PANTHER" id="PTHR45647">
    <property type="entry name" value="OS02G0152300 PROTEIN"/>
    <property type="match status" value="1"/>
</dbReference>
<evidence type="ECO:0000313" key="10">
    <source>
        <dbReference type="EMBL" id="KAK1431720.1"/>
    </source>
</evidence>
<dbReference type="InterPro" id="IPR013083">
    <property type="entry name" value="Znf_RING/FYVE/PHD"/>
</dbReference>